<sequence length="160" mass="18239">MNCLESQRISIEKVDAVYRLVQQTITTVYPNYYFPEAVEFFCQIHNRGAIAKDILEGAVYGLFQGKELLATGSYHNGHIARLFVAPNLRGQGLGGRLLEDLEYRIIAQEQTKAVLDASRPAEEFYRHRGYYIVRQKQLTLESGAVLAWNVMEKQLSVSPR</sequence>
<dbReference type="PANTHER" id="PTHR43451">
    <property type="entry name" value="ACETYLTRANSFERASE (GNAT) FAMILY PROTEIN"/>
    <property type="match status" value="1"/>
</dbReference>
<reference evidence="2" key="2">
    <citation type="journal article" date="2021" name="PeerJ">
        <title>Extensive microbial diversity within the chicken gut microbiome revealed by metagenomics and culture.</title>
        <authorList>
            <person name="Gilroy R."/>
            <person name="Ravi A."/>
            <person name="Getino M."/>
            <person name="Pursley I."/>
            <person name="Horton D.L."/>
            <person name="Alikhan N.F."/>
            <person name="Baker D."/>
            <person name="Gharbi K."/>
            <person name="Hall N."/>
            <person name="Watson M."/>
            <person name="Adriaenssens E.M."/>
            <person name="Foster-Nyarko E."/>
            <person name="Jarju S."/>
            <person name="Secka A."/>
            <person name="Antonio M."/>
            <person name="Oren A."/>
            <person name="Chaudhuri R.R."/>
            <person name="La Ragione R."/>
            <person name="Hildebrand F."/>
            <person name="Pallen M.J."/>
        </authorList>
    </citation>
    <scope>NUCLEOTIDE SEQUENCE</scope>
    <source>
        <strain evidence="2">CHK184-25365</strain>
    </source>
</reference>
<organism evidence="2 3">
    <name type="scientific">Candidatus Egerieicola pullicola</name>
    <dbReference type="NCBI Taxonomy" id="2840775"/>
    <lineage>
        <taxon>Bacteria</taxon>
        <taxon>Bacillati</taxon>
        <taxon>Bacillota</taxon>
        <taxon>Clostridia</taxon>
        <taxon>Eubacteriales</taxon>
        <taxon>Oscillospiraceae</taxon>
        <taxon>Oscillospiraceae incertae sedis</taxon>
        <taxon>Candidatus Egerieicola</taxon>
    </lineage>
</organism>
<dbReference type="EMBL" id="DVGY01000109">
    <property type="protein sequence ID" value="HIR41157.1"/>
    <property type="molecule type" value="Genomic_DNA"/>
</dbReference>
<comment type="caution">
    <text evidence="2">The sequence shown here is derived from an EMBL/GenBank/DDBJ whole genome shotgun (WGS) entry which is preliminary data.</text>
</comment>
<dbReference type="CDD" id="cd04301">
    <property type="entry name" value="NAT_SF"/>
    <property type="match status" value="1"/>
</dbReference>
<name>A0A9D1AJ49_9FIRM</name>
<protein>
    <submittedName>
        <fullName evidence="2">GNAT family N-acetyltransferase</fullName>
    </submittedName>
</protein>
<dbReference type="Proteomes" id="UP000886749">
    <property type="component" value="Unassembled WGS sequence"/>
</dbReference>
<dbReference type="GO" id="GO:0016747">
    <property type="term" value="F:acyltransferase activity, transferring groups other than amino-acyl groups"/>
    <property type="evidence" value="ECO:0007669"/>
    <property type="project" value="InterPro"/>
</dbReference>
<dbReference type="PANTHER" id="PTHR43451:SF1">
    <property type="entry name" value="ACETYLTRANSFERASE"/>
    <property type="match status" value="1"/>
</dbReference>
<dbReference type="InterPro" id="IPR052564">
    <property type="entry name" value="N-acetyltrans/Recomb-assoc"/>
</dbReference>
<evidence type="ECO:0000313" key="2">
    <source>
        <dbReference type="EMBL" id="HIR41157.1"/>
    </source>
</evidence>
<proteinExistence type="predicted"/>
<dbReference type="AlphaFoldDB" id="A0A9D1AJ49"/>
<dbReference type="InterPro" id="IPR000182">
    <property type="entry name" value="GNAT_dom"/>
</dbReference>
<dbReference type="Pfam" id="PF13673">
    <property type="entry name" value="Acetyltransf_10"/>
    <property type="match status" value="1"/>
</dbReference>
<evidence type="ECO:0000259" key="1">
    <source>
        <dbReference type="PROSITE" id="PS51186"/>
    </source>
</evidence>
<reference evidence="2" key="1">
    <citation type="submission" date="2020-10" db="EMBL/GenBank/DDBJ databases">
        <authorList>
            <person name="Gilroy R."/>
        </authorList>
    </citation>
    <scope>NUCLEOTIDE SEQUENCE</scope>
    <source>
        <strain evidence="2">CHK184-25365</strain>
    </source>
</reference>
<dbReference type="PROSITE" id="PS51186">
    <property type="entry name" value="GNAT"/>
    <property type="match status" value="1"/>
</dbReference>
<evidence type="ECO:0000313" key="3">
    <source>
        <dbReference type="Proteomes" id="UP000886749"/>
    </source>
</evidence>
<accession>A0A9D1AJ49</accession>
<dbReference type="SUPFAM" id="SSF55729">
    <property type="entry name" value="Acyl-CoA N-acyltransferases (Nat)"/>
    <property type="match status" value="1"/>
</dbReference>
<dbReference type="Gene3D" id="3.40.630.30">
    <property type="match status" value="1"/>
</dbReference>
<feature type="domain" description="N-acetyltransferase" evidence="1">
    <location>
        <begin position="4"/>
        <end position="156"/>
    </location>
</feature>
<dbReference type="InterPro" id="IPR016181">
    <property type="entry name" value="Acyl_CoA_acyltransferase"/>
</dbReference>
<gene>
    <name evidence="2" type="ORF">IAB36_04960</name>
</gene>